<dbReference type="Gene3D" id="1.10.150.130">
    <property type="match status" value="1"/>
</dbReference>
<name>A0ABT7PS47_9BACT</name>
<evidence type="ECO:0000256" key="3">
    <source>
        <dbReference type="PROSITE-ProRule" id="PRU01248"/>
    </source>
</evidence>
<dbReference type="EMBL" id="JASZZN010000036">
    <property type="protein sequence ID" value="MDM4019314.1"/>
    <property type="molecule type" value="Genomic_DNA"/>
</dbReference>
<gene>
    <name evidence="5" type="ORF">QTN89_27920</name>
</gene>
<accession>A0ABT7PS47</accession>
<evidence type="ECO:0000259" key="4">
    <source>
        <dbReference type="PROSITE" id="PS51900"/>
    </source>
</evidence>
<dbReference type="RefSeq" id="WP_289167416.1">
    <property type="nucleotide sequence ID" value="NZ_JASZZN010000036.1"/>
</dbReference>
<dbReference type="InterPro" id="IPR044068">
    <property type="entry name" value="CB"/>
</dbReference>
<evidence type="ECO:0000313" key="5">
    <source>
        <dbReference type="EMBL" id="MDM4019314.1"/>
    </source>
</evidence>
<evidence type="ECO:0000256" key="2">
    <source>
        <dbReference type="ARBA" id="ARBA00023125"/>
    </source>
</evidence>
<feature type="domain" description="Core-binding (CB)" evidence="4">
    <location>
        <begin position="15"/>
        <end position="106"/>
    </location>
</feature>
<dbReference type="InterPro" id="IPR010998">
    <property type="entry name" value="Integrase_recombinase_N"/>
</dbReference>
<proteinExistence type="predicted"/>
<organism evidence="5 6">
    <name type="scientific">Roseiconus lacunae</name>
    <dbReference type="NCBI Taxonomy" id="2605694"/>
    <lineage>
        <taxon>Bacteria</taxon>
        <taxon>Pseudomonadati</taxon>
        <taxon>Planctomycetota</taxon>
        <taxon>Planctomycetia</taxon>
        <taxon>Pirellulales</taxon>
        <taxon>Pirellulaceae</taxon>
        <taxon>Roseiconus</taxon>
    </lineage>
</organism>
<evidence type="ECO:0000256" key="1">
    <source>
        <dbReference type="ARBA" id="ARBA00022908"/>
    </source>
</evidence>
<dbReference type="PROSITE" id="PS51900">
    <property type="entry name" value="CB"/>
    <property type="match status" value="1"/>
</dbReference>
<protein>
    <recommendedName>
        <fullName evidence="4">Core-binding (CB) domain-containing protein</fullName>
    </recommendedName>
</protein>
<keyword evidence="1" id="KW-0229">DNA integration</keyword>
<keyword evidence="6" id="KW-1185">Reference proteome</keyword>
<keyword evidence="2 3" id="KW-0238">DNA-binding</keyword>
<dbReference type="Proteomes" id="UP001239462">
    <property type="component" value="Unassembled WGS sequence"/>
</dbReference>
<reference evidence="5 6" key="1">
    <citation type="submission" date="2023-06" db="EMBL/GenBank/DDBJ databases">
        <title>Roseiconus lacunae JC819 isolated from Gulf of Mannar region, Tamil Nadu.</title>
        <authorList>
            <person name="Pk S."/>
            <person name="Ch S."/>
            <person name="Ch V.R."/>
        </authorList>
    </citation>
    <scope>NUCLEOTIDE SEQUENCE [LARGE SCALE GENOMIC DNA]</scope>
    <source>
        <strain evidence="5 6">JC819</strain>
    </source>
</reference>
<comment type="caution">
    <text evidence="5">The sequence shown here is derived from an EMBL/GenBank/DDBJ whole genome shotgun (WGS) entry which is preliminary data.</text>
</comment>
<sequence>MIVCNPITATGSDDRDLVSLMEAYLRLLSAKGFTATTRRHRREQLMIFIRWADGHGITRCDQLDNVALNDFRCYISKKIDRSGYRWAPTMQTRTLNCIATWIGWMQSDEWISDVQCCALRYRADRSR</sequence>
<evidence type="ECO:0000313" key="6">
    <source>
        <dbReference type="Proteomes" id="UP001239462"/>
    </source>
</evidence>